<evidence type="ECO:0000313" key="1">
    <source>
        <dbReference type="EMBL" id="GAA4003266.1"/>
    </source>
</evidence>
<sequence>MGELVDGALDSGADRVAGLPVGCLLFGADAELQVAEFSWGKAHGPGAVGGGGAAGAGRAGAALALGEPGTISGAAVGEEVG</sequence>
<comment type="caution">
    <text evidence="1">The sequence shown here is derived from an EMBL/GenBank/DDBJ whole genome shotgun (WGS) entry which is preliminary data.</text>
</comment>
<accession>A0ABP7RWK8</accession>
<gene>
    <name evidence="1" type="ORF">GCM10022232_47900</name>
</gene>
<reference evidence="2" key="1">
    <citation type="journal article" date="2019" name="Int. J. Syst. Evol. Microbiol.">
        <title>The Global Catalogue of Microorganisms (GCM) 10K type strain sequencing project: providing services to taxonomists for standard genome sequencing and annotation.</title>
        <authorList>
            <consortium name="The Broad Institute Genomics Platform"/>
            <consortium name="The Broad Institute Genome Sequencing Center for Infectious Disease"/>
            <person name="Wu L."/>
            <person name="Ma J."/>
        </authorList>
    </citation>
    <scope>NUCLEOTIDE SEQUENCE [LARGE SCALE GENOMIC DNA]</scope>
    <source>
        <strain evidence="2">JCM 16924</strain>
    </source>
</reference>
<organism evidence="1 2">
    <name type="scientific">Streptomyces plumbiresistens</name>
    <dbReference type="NCBI Taxonomy" id="511811"/>
    <lineage>
        <taxon>Bacteria</taxon>
        <taxon>Bacillati</taxon>
        <taxon>Actinomycetota</taxon>
        <taxon>Actinomycetes</taxon>
        <taxon>Kitasatosporales</taxon>
        <taxon>Streptomycetaceae</taxon>
        <taxon>Streptomyces</taxon>
    </lineage>
</organism>
<proteinExistence type="predicted"/>
<keyword evidence="2" id="KW-1185">Reference proteome</keyword>
<dbReference type="Proteomes" id="UP001500456">
    <property type="component" value="Unassembled WGS sequence"/>
</dbReference>
<protein>
    <submittedName>
        <fullName evidence="1">Uncharacterized protein</fullName>
    </submittedName>
</protein>
<evidence type="ECO:0000313" key="2">
    <source>
        <dbReference type="Proteomes" id="UP001500456"/>
    </source>
</evidence>
<dbReference type="EMBL" id="BAAAZX010000014">
    <property type="protein sequence ID" value="GAA4003266.1"/>
    <property type="molecule type" value="Genomic_DNA"/>
</dbReference>
<name>A0ABP7RWK8_9ACTN</name>